<gene>
    <name evidence="1" type="ORF">HPB47_018806</name>
</gene>
<dbReference type="Proteomes" id="UP000805193">
    <property type="component" value="Unassembled WGS sequence"/>
</dbReference>
<protein>
    <submittedName>
        <fullName evidence="1">Uncharacterized protein</fullName>
    </submittedName>
</protein>
<proteinExistence type="predicted"/>
<accession>A0AC60QJZ5</accession>
<evidence type="ECO:0000313" key="1">
    <source>
        <dbReference type="EMBL" id="KAG0434887.1"/>
    </source>
</evidence>
<keyword evidence="2" id="KW-1185">Reference proteome</keyword>
<feature type="non-terminal residue" evidence="1">
    <location>
        <position position="1"/>
    </location>
</feature>
<sequence>QLLRQRTTDFDSIMLRELFLRRLPTNVRMVLLSPGETNPSKLAELDCVSAVQAELTTSDQLQHTRDGISRRPPQ</sequence>
<comment type="caution">
    <text evidence="1">The sequence shown here is derived from an EMBL/GenBank/DDBJ whole genome shotgun (WGS) entry which is preliminary data.</text>
</comment>
<name>A0AC60QJZ5_IXOPE</name>
<reference evidence="1 2" key="1">
    <citation type="journal article" date="2020" name="Cell">
        <title>Large-Scale Comparative Analyses of Tick Genomes Elucidate Their Genetic Diversity and Vector Capacities.</title>
        <authorList>
            <consortium name="Tick Genome and Microbiome Consortium (TIGMIC)"/>
            <person name="Jia N."/>
            <person name="Wang J."/>
            <person name="Shi W."/>
            <person name="Du L."/>
            <person name="Sun Y."/>
            <person name="Zhan W."/>
            <person name="Jiang J.F."/>
            <person name="Wang Q."/>
            <person name="Zhang B."/>
            <person name="Ji P."/>
            <person name="Bell-Sakyi L."/>
            <person name="Cui X.M."/>
            <person name="Yuan T.T."/>
            <person name="Jiang B.G."/>
            <person name="Yang W.F."/>
            <person name="Lam T.T."/>
            <person name="Chang Q.C."/>
            <person name="Ding S.J."/>
            <person name="Wang X.J."/>
            <person name="Zhu J.G."/>
            <person name="Ruan X.D."/>
            <person name="Zhao L."/>
            <person name="Wei J.T."/>
            <person name="Ye R.Z."/>
            <person name="Que T.C."/>
            <person name="Du C.H."/>
            <person name="Zhou Y.H."/>
            <person name="Cheng J.X."/>
            <person name="Dai P.F."/>
            <person name="Guo W.B."/>
            <person name="Han X.H."/>
            <person name="Huang E.J."/>
            <person name="Li L.F."/>
            <person name="Wei W."/>
            <person name="Gao Y.C."/>
            <person name="Liu J.Z."/>
            <person name="Shao H.Z."/>
            <person name="Wang X."/>
            <person name="Wang C.C."/>
            <person name="Yang T.C."/>
            <person name="Huo Q.B."/>
            <person name="Li W."/>
            <person name="Chen H.Y."/>
            <person name="Chen S.E."/>
            <person name="Zhou L.G."/>
            <person name="Ni X.B."/>
            <person name="Tian J.H."/>
            <person name="Sheng Y."/>
            <person name="Liu T."/>
            <person name="Pan Y.S."/>
            <person name="Xia L.Y."/>
            <person name="Li J."/>
            <person name="Zhao F."/>
            <person name="Cao W.C."/>
        </authorList>
    </citation>
    <scope>NUCLEOTIDE SEQUENCE [LARGE SCALE GENOMIC DNA]</scope>
    <source>
        <strain evidence="1">Iper-2018</strain>
    </source>
</reference>
<dbReference type="EMBL" id="JABSTQ010008098">
    <property type="protein sequence ID" value="KAG0434887.1"/>
    <property type="molecule type" value="Genomic_DNA"/>
</dbReference>
<evidence type="ECO:0000313" key="2">
    <source>
        <dbReference type="Proteomes" id="UP000805193"/>
    </source>
</evidence>
<organism evidence="1 2">
    <name type="scientific">Ixodes persulcatus</name>
    <name type="common">Taiga tick</name>
    <dbReference type="NCBI Taxonomy" id="34615"/>
    <lineage>
        <taxon>Eukaryota</taxon>
        <taxon>Metazoa</taxon>
        <taxon>Ecdysozoa</taxon>
        <taxon>Arthropoda</taxon>
        <taxon>Chelicerata</taxon>
        <taxon>Arachnida</taxon>
        <taxon>Acari</taxon>
        <taxon>Parasitiformes</taxon>
        <taxon>Ixodida</taxon>
        <taxon>Ixodoidea</taxon>
        <taxon>Ixodidae</taxon>
        <taxon>Ixodinae</taxon>
        <taxon>Ixodes</taxon>
    </lineage>
</organism>